<keyword evidence="8 14" id="KW-1133">Transmembrane helix</keyword>
<keyword evidence="9 14" id="KW-0472">Membrane</keyword>
<evidence type="ECO:0000256" key="14">
    <source>
        <dbReference type="SAM" id="Phobius"/>
    </source>
</evidence>
<dbReference type="PANTHER" id="PTHR31741">
    <property type="entry name" value="OS02G0726500 PROTEIN-RELATED"/>
    <property type="match status" value="1"/>
</dbReference>
<dbReference type="OrthoDB" id="913933at2759"/>
<protein>
    <recommendedName>
        <fullName evidence="13">O-fucosyltransferase family protein</fullName>
    </recommendedName>
</protein>
<proteinExistence type="inferred from homology"/>
<dbReference type="InterPro" id="IPR019378">
    <property type="entry name" value="GDP-Fuc_O-FucTrfase"/>
</dbReference>
<accession>A0A9E7KQB9</accession>
<dbReference type="GO" id="GO:0006004">
    <property type="term" value="P:fucose metabolic process"/>
    <property type="evidence" value="ECO:0007669"/>
    <property type="project" value="UniProtKB-KW"/>
</dbReference>
<comment type="similarity">
    <text evidence="3">Belongs to the glycosyltransferase GT106 family.</text>
</comment>
<keyword evidence="11" id="KW-0294">Fucose metabolism</keyword>
<evidence type="ECO:0000256" key="1">
    <source>
        <dbReference type="ARBA" id="ARBA00004606"/>
    </source>
</evidence>
<sequence>MARAKAKHQSYIAVPSQLIHSLSASAFHTLHLSPRKAPRQAGHRFPSLARSPKFLLVSLFFLLALFRTLRTGSELDRLLPLSPVPCSSSSSPEPVRSVLEAAVEGGGGGVGVGAGAVEGEFWRQPDGMGYRPCLDFSEEYRVETEAARAGRRRKYLLVVVSGGLNQQRNQIVDAVVIARILGAALVVPVLQVNLIWGDDSEFSDIFDLEHFKRVLADDVKVVSSLPSTHIRTRPVAEKQTPLHVSSMDQEQVPEETATLLQPPMNDSQKELNREGVLLLRGLDSRLSKDLPSDLQKLRCKSTDGYTSLKSHKVAFHALRFAAPIQELGNKLAMRMRSKGPYLALHLRLEKDVWVRTGCVPGLSSEDDEVVQRERKLRPKLLTARSNMTYHQRKLAGFCPLNALEVTRLIKALGAPKDARIYWAGGEPFGGRPCCH</sequence>
<evidence type="ECO:0000256" key="10">
    <source>
        <dbReference type="ARBA" id="ARBA00023180"/>
    </source>
</evidence>
<keyword evidence="4" id="KW-0328">Glycosyltransferase</keyword>
<keyword evidence="7" id="KW-0735">Signal-anchor</keyword>
<evidence type="ECO:0000256" key="11">
    <source>
        <dbReference type="ARBA" id="ARBA00023253"/>
    </source>
</evidence>
<evidence type="ECO:0000256" key="8">
    <source>
        <dbReference type="ARBA" id="ARBA00022989"/>
    </source>
</evidence>
<dbReference type="GO" id="GO:0005737">
    <property type="term" value="C:cytoplasm"/>
    <property type="evidence" value="ECO:0007669"/>
    <property type="project" value="TreeGrafter"/>
</dbReference>
<name>A0A9E7KQB9_9LILI</name>
<dbReference type="PANTHER" id="PTHR31741:SF66">
    <property type="entry name" value="O-FUCOSYLTRANSFERASE 20"/>
    <property type="match status" value="1"/>
</dbReference>
<reference evidence="15" key="1">
    <citation type="submission" date="2022-05" db="EMBL/GenBank/DDBJ databases">
        <title>The Musa troglodytarum L. genome provides insights into the mechanism of non-climacteric behaviour and enrichment of carotenoids.</title>
        <authorList>
            <person name="Wang J."/>
        </authorList>
    </citation>
    <scope>NUCLEOTIDE SEQUENCE</scope>
    <source>
        <tissue evidence="15">Leaf</tissue>
    </source>
</reference>
<keyword evidence="12" id="KW-0119">Carbohydrate metabolism</keyword>
<keyword evidence="5" id="KW-0808">Transferase</keyword>
<keyword evidence="16" id="KW-1185">Reference proteome</keyword>
<gene>
    <name evidence="15" type="ORF">MUK42_07482</name>
</gene>
<evidence type="ECO:0000256" key="7">
    <source>
        <dbReference type="ARBA" id="ARBA00022968"/>
    </source>
</evidence>
<keyword evidence="6 14" id="KW-0812">Transmembrane</keyword>
<evidence type="ECO:0000313" key="16">
    <source>
        <dbReference type="Proteomes" id="UP001055439"/>
    </source>
</evidence>
<comment type="subcellular location">
    <subcellularLocation>
        <location evidence="1">Membrane</location>
        <topology evidence="1">Single-pass type II membrane protein</topology>
    </subcellularLocation>
</comment>
<evidence type="ECO:0000256" key="5">
    <source>
        <dbReference type="ARBA" id="ARBA00022679"/>
    </source>
</evidence>
<dbReference type="AlphaFoldDB" id="A0A9E7KQB9"/>
<evidence type="ECO:0000256" key="3">
    <source>
        <dbReference type="ARBA" id="ARBA00007737"/>
    </source>
</evidence>
<organism evidence="15 16">
    <name type="scientific">Musa troglodytarum</name>
    <name type="common">fe'i banana</name>
    <dbReference type="NCBI Taxonomy" id="320322"/>
    <lineage>
        <taxon>Eukaryota</taxon>
        <taxon>Viridiplantae</taxon>
        <taxon>Streptophyta</taxon>
        <taxon>Embryophyta</taxon>
        <taxon>Tracheophyta</taxon>
        <taxon>Spermatophyta</taxon>
        <taxon>Magnoliopsida</taxon>
        <taxon>Liliopsida</taxon>
        <taxon>Zingiberales</taxon>
        <taxon>Musaceae</taxon>
        <taxon>Musa</taxon>
    </lineage>
</organism>
<evidence type="ECO:0000256" key="9">
    <source>
        <dbReference type="ARBA" id="ARBA00023136"/>
    </source>
</evidence>
<dbReference type="GO" id="GO:0016757">
    <property type="term" value="F:glycosyltransferase activity"/>
    <property type="evidence" value="ECO:0007669"/>
    <property type="project" value="UniProtKB-KW"/>
</dbReference>
<comment type="pathway">
    <text evidence="2">Glycan metabolism.</text>
</comment>
<feature type="transmembrane region" description="Helical" evidence="14">
    <location>
        <begin position="176"/>
        <end position="196"/>
    </location>
</feature>
<dbReference type="GO" id="GO:0016020">
    <property type="term" value="C:membrane"/>
    <property type="evidence" value="ECO:0007669"/>
    <property type="project" value="UniProtKB-SubCell"/>
</dbReference>
<evidence type="ECO:0000256" key="4">
    <source>
        <dbReference type="ARBA" id="ARBA00022676"/>
    </source>
</evidence>
<dbReference type="Pfam" id="PF10250">
    <property type="entry name" value="O-FucT"/>
    <property type="match status" value="1"/>
</dbReference>
<evidence type="ECO:0000256" key="13">
    <source>
        <dbReference type="ARBA" id="ARBA00030350"/>
    </source>
</evidence>
<dbReference type="EMBL" id="CP097510">
    <property type="protein sequence ID" value="URE23944.1"/>
    <property type="molecule type" value="Genomic_DNA"/>
</dbReference>
<evidence type="ECO:0000256" key="12">
    <source>
        <dbReference type="ARBA" id="ARBA00023277"/>
    </source>
</evidence>
<keyword evidence="10" id="KW-0325">Glycoprotein</keyword>
<evidence type="ECO:0000256" key="6">
    <source>
        <dbReference type="ARBA" id="ARBA00022692"/>
    </source>
</evidence>
<evidence type="ECO:0000256" key="2">
    <source>
        <dbReference type="ARBA" id="ARBA00004881"/>
    </source>
</evidence>
<dbReference type="Proteomes" id="UP001055439">
    <property type="component" value="Chromosome 8"/>
</dbReference>
<evidence type="ECO:0000313" key="15">
    <source>
        <dbReference type="EMBL" id="URE23944.1"/>
    </source>
</evidence>